<protein>
    <recommendedName>
        <fullName evidence="3">GRAM domain-containing protein</fullName>
    </recommendedName>
</protein>
<comment type="similarity">
    <text evidence="1">Belongs to the GEM family.</text>
</comment>
<comment type="caution">
    <text evidence="4">The sequence shown here is derived from an EMBL/GenBank/DDBJ whole genome shotgun (WGS) entry which is preliminary data.</text>
</comment>
<dbReference type="Gene3D" id="2.30.29.30">
    <property type="entry name" value="Pleckstrin-homology domain (PH domain)/Phosphotyrosine-binding domain (PTB)"/>
    <property type="match status" value="1"/>
</dbReference>
<evidence type="ECO:0000259" key="3">
    <source>
        <dbReference type="SMART" id="SM00568"/>
    </source>
</evidence>
<dbReference type="Pfam" id="PF02893">
    <property type="entry name" value="GRAM"/>
    <property type="match status" value="1"/>
</dbReference>
<dbReference type="InterPro" id="IPR037848">
    <property type="entry name" value="GEM-like"/>
</dbReference>
<dbReference type="PANTHER" id="PTHR31969">
    <property type="entry name" value="GEM-LIKE PROTEIN 2"/>
    <property type="match status" value="1"/>
</dbReference>
<dbReference type="AlphaFoldDB" id="A0A835EDN2"/>
<feature type="region of interest" description="Disordered" evidence="2">
    <location>
        <begin position="30"/>
        <end position="77"/>
    </location>
</feature>
<name>A0A835EDN2_9POAL</name>
<evidence type="ECO:0000256" key="2">
    <source>
        <dbReference type="SAM" id="MobiDB-lite"/>
    </source>
</evidence>
<evidence type="ECO:0000313" key="4">
    <source>
        <dbReference type="EMBL" id="KAF8675448.1"/>
    </source>
</evidence>
<reference evidence="4" key="1">
    <citation type="submission" date="2020-07" db="EMBL/GenBank/DDBJ databases">
        <title>Genome sequence and genetic diversity analysis of an under-domesticated orphan crop, white fonio (Digitaria exilis).</title>
        <authorList>
            <person name="Bennetzen J.L."/>
            <person name="Chen S."/>
            <person name="Ma X."/>
            <person name="Wang X."/>
            <person name="Yssel A.E.J."/>
            <person name="Chaluvadi S.R."/>
            <person name="Johnson M."/>
            <person name="Gangashetty P."/>
            <person name="Hamidou F."/>
            <person name="Sanogo M.D."/>
            <person name="Zwaenepoel A."/>
            <person name="Wallace J."/>
            <person name="Van De Peer Y."/>
            <person name="Van Deynze A."/>
        </authorList>
    </citation>
    <scope>NUCLEOTIDE SEQUENCE</scope>
    <source>
        <tissue evidence="4">Leaves</tissue>
    </source>
</reference>
<accession>A0A835EDN2</accession>
<dbReference type="InterPro" id="IPR011993">
    <property type="entry name" value="PH-like_dom_sf"/>
</dbReference>
<proteinExistence type="inferred from homology"/>
<organism evidence="4 5">
    <name type="scientific">Digitaria exilis</name>
    <dbReference type="NCBI Taxonomy" id="1010633"/>
    <lineage>
        <taxon>Eukaryota</taxon>
        <taxon>Viridiplantae</taxon>
        <taxon>Streptophyta</taxon>
        <taxon>Embryophyta</taxon>
        <taxon>Tracheophyta</taxon>
        <taxon>Spermatophyta</taxon>
        <taxon>Magnoliopsida</taxon>
        <taxon>Liliopsida</taxon>
        <taxon>Poales</taxon>
        <taxon>Poaceae</taxon>
        <taxon>PACMAD clade</taxon>
        <taxon>Panicoideae</taxon>
        <taxon>Panicodae</taxon>
        <taxon>Paniceae</taxon>
        <taxon>Anthephorinae</taxon>
        <taxon>Digitaria</taxon>
    </lineage>
</organism>
<evidence type="ECO:0000256" key="1">
    <source>
        <dbReference type="ARBA" id="ARBA00009414"/>
    </source>
</evidence>
<feature type="compositionally biased region" description="Polar residues" evidence="2">
    <location>
        <begin position="133"/>
        <end position="153"/>
    </location>
</feature>
<gene>
    <name evidence="4" type="ORF">HU200_047819</name>
</gene>
<keyword evidence="5" id="KW-1185">Reference proteome</keyword>
<dbReference type="InterPro" id="IPR004182">
    <property type="entry name" value="GRAM"/>
</dbReference>
<dbReference type="EMBL" id="JACEFO010002183">
    <property type="protein sequence ID" value="KAF8675448.1"/>
    <property type="molecule type" value="Genomic_DNA"/>
</dbReference>
<evidence type="ECO:0000313" key="5">
    <source>
        <dbReference type="Proteomes" id="UP000636709"/>
    </source>
</evidence>
<dbReference type="Proteomes" id="UP000636709">
    <property type="component" value="Unassembled WGS sequence"/>
</dbReference>
<feature type="compositionally biased region" description="Polar residues" evidence="2">
    <location>
        <begin position="114"/>
        <end position="124"/>
    </location>
</feature>
<dbReference type="CDD" id="cd13222">
    <property type="entry name" value="PH-GRAM_GEM"/>
    <property type="match status" value="1"/>
</dbReference>
<feature type="region of interest" description="Disordered" evidence="2">
    <location>
        <begin position="113"/>
        <end position="191"/>
    </location>
</feature>
<dbReference type="OrthoDB" id="1876989at2759"/>
<sequence length="419" mass="45470">MLHAAILLFLPHEGAVDDLKKKTEGAVAGIDRGTGDSLHRPAHAQADSVRQTYADATRKPQNIPLVLQPPRRRPRCSARFSSPFPFLPQLEPVESRVNAAQNLRLLTVGAGASDSAQKVYQTTPARPDRSPAFSPSPQTSALTKRSPDQSINSAGRLPDPSPRETPMASSWAAPPPGYPVGHGQAYGNQQPQPQATAVAVTAASNGVGNPYVMVTPAAATPSTCQTVMKALGRYGKLLEDGTRKAADATGNIWHHRAFTFLLSPNMADAAVARLAQGTKVYAEGGHDRVFYQTFGAMPGEQLRKAYACYLSTSSGPVIGTLYLSTARLAFCSDSPVCYQGPAGQPHECMYYKVVLPLSQLRSVSPSSSTRNRAERYIQITTMDNHEFWFMGFVNYDKALKNLYEALQHRELDVHVHKQS</sequence>
<feature type="domain" description="GRAM" evidence="3">
    <location>
        <begin position="288"/>
        <end position="367"/>
    </location>
</feature>
<dbReference type="SMART" id="SM00568">
    <property type="entry name" value="GRAM"/>
    <property type="match status" value="1"/>
</dbReference>